<dbReference type="Gene3D" id="1.10.10.10">
    <property type="entry name" value="Winged helix-like DNA-binding domain superfamily/Winged helix DNA-binding domain"/>
    <property type="match status" value="1"/>
</dbReference>
<dbReference type="InterPro" id="IPR007630">
    <property type="entry name" value="RNA_pol_sigma70_r4"/>
</dbReference>
<sequence>MLSILNVNEKKLIKMNFFEGKTHKIISQELEIPLGTVKSRIKNILKKMKNS</sequence>
<gene>
    <name evidence="2" type="ORF">METZ01_LOCUS517345</name>
</gene>
<feature type="domain" description="RNA polymerase sigma-70 region 4" evidence="1">
    <location>
        <begin position="2"/>
        <end position="49"/>
    </location>
</feature>
<dbReference type="Pfam" id="PF04545">
    <property type="entry name" value="Sigma70_r4"/>
    <property type="match status" value="1"/>
</dbReference>
<organism evidence="2">
    <name type="scientific">marine metagenome</name>
    <dbReference type="NCBI Taxonomy" id="408172"/>
    <lineage>
        <taxon>unclassified sequences</taxon>
        <taxon>metagenomes</taxon>
        <taxon>ecological metagenomes</taxon>
    </lineage>
</organism>
<dbReference type="InterPro" id="IPR036388">
    <property type="entry name" value="WH-like_DNA-bd_sf"/>
</dbReference>
<dbReference type="InterPro" id="IPR013324">
    <property type="entry name" value="RNA_pol_sigma_r3/r4-like"/>
</dbReference>
<name>A0A383F697_9ZZZZ</name>
<accession>A0A383F697</accession>
<dbReference type="GO" id="GO:0003700">
    <property type="term" value="F:DNA-binding transcription factor activity"/>
    <property type="evidence" value="ECO:0007669"/>
    <property type="project" value="InterPro"/>
</dbReference>
<dbReference type="CDD" id="cd06171">
    <property type="entry name" value="Sigma70_r4"/>
    <property type="match status" value="1"/>
</dbReference>
<reference evidence="2" key="1">
    <citation type="submission" date="2018-05" db="EMBL/GenBank/DDBJ databases">
        <authorList>
            <person name="Lanie J.A."/>
            <person name="Ng W.-L."/>
            <person name="Kazmierczak K.M."/>
            <person name="Andrzejewski T.M."/>
            <person name="Davidsen T.M."/>
            <person name="Wayne K.J."/>
            <person name="Tettelin H."/>
            <person name="Glass J.I."/>
            <person name="Rusch D."/>
            <person name="Podicherti R."/>
            <person name="Tsui H.-C.T."/>
            <person name="Winkler M.E."/>
        </authorList>
    </citation>
    <scope>NUCLEOTIDE SEQUENCE</scope>
</reference>
<dbReference type="AlphaFoldDB" id="A0A383F697"/>
<evidence type="ECO:0000259" key="1">
    <source>
        <dbReference type="Pfam" id="PF04545"/>
    </source>
</evidence>
<evidence type="ECO:0000313" key="2">
    <source>
        <dbReference type="EMBL" id="SVE64491.1"/>
    </source>
</evidence>
<dbReference type="SUPFAM" id="SSF88659">
    <property type="entry name" value="Sigma3 and sigma4 domains of RNA polymerase sigma factors"/>
    <property type="match status" value="1"/>
</dbReference>
<proteinExistence type="predicted"/>
<dbReference type="EMBL" id="UINC01231797">
    <property type="protein sequence ID" value="SVE64491.1"/>
    <property type="molecule type" value="Genomic_DNA"/>
</dbReference>
<dbReference type="GO" id="GO:0006352">
    <property type="term" value="P:DNA-templated transcription initiation"/>
    <property type="evidence" value="ECO:0007669"/>
    <property type="project" value="InterPro"/>
</dbReference>
<protein>
    <recommendedName>
        <fullName evidence="1">RNA polymerase sigma-70 region 4 domain-containing protein</fullName>
    </recommendedName>
</protein>